<dbReference type="InterPro" id="IPR000653">
    <property type="entry name" value="DegT/StrS_aminotransferase"/>
</dbReference>
<reference evidence="1" key="1">
    <citation type="submission" date="2016-10" db="EMBL/GenBank/DDBJ databases">
        <title>Sequence of Gallionella enrichment culture.</title>
        <authorList>
            <person name="Poehlein A."/>
            <person name="Muehling M."/>
            <person name="Daniel R."/>
        </authorList>
    </citation>
    <scope>NUCLEOTIDE SEQUENCE</scope>
</reference>
<dbReference type="EMBL" id="MLJW01004592">
    <property type="protein sequence ID" value="OIQ69677.1"/>
    <property type="molecule type" value="Genomic_DNA"/>
</dbReference>
<gene>
    <name evidence="1" type="ORF">GALL_487190</name>
</gene>
<organism evidence="1">
    <name type="scientific">mine drainage metagenome</name>
    <dbReference type="NCBI Taxonomy" id="410659"/>
    <lineage>
        <taxon>unclassified sequences</taxon>
        <taxon>metagenomes</taxon>
        <taxon>ecological metagenomes</taxon>
    </lineage>
</organism>
<keyword evidence="1" id="KW-0032">Aminotransferase</keyword>
<dbReference type="SUPFAM" id="SSF53383">
    <property type="entry name" value="PLP-dependent transferases"/>
    <property type="match status" value="1"/>
</dbReference>
<dbReference type="Pfam" id="PF01041">
    <property type="entry name" value="DegT_DnrJ_EryC1"/>
    <property type="match status" value="1"/>
</dbReference>
<evidence type="ECO:0000313" key="1">
    <source>
        <dbReference type="EMBL" id="OIQ69677.1"/>
    </source>
</evidence>
<dbReference type="AlphaFoldDB" id="A0A1J5Q1C4"/>
<dbReference type="InterPro" id="IPR015422">
    <property type="entry name" value="PyrdxlP-dep_Trfase_small"/>
</dbReference>
<proteinExistence type="predicted"/>
<dbReference type="GO" id="GO:0008483">
    <property type="term" value="F:transaminase activity"/>
    <property type="evidence" value="ECO:0007669"/>
    <property type="project" value="UniProtKB-KW"/>
</dbReference>
<keyword evidence="1" id="KW-0808">Transferase</keyword>
<accession>A0A1J5Q1C4</accession>
<dbReference type="Gene3D" id="3.90.1150.10">
    <property type="entry name" value="Aspartate Aminotransferase, domain 1"/>
    <property type="match status" value="1"/>
</dbReference>
<dbReference type="InterPro" id="IPR015424">
    <property type="entry name" value="PyrdxlP-dep_Trfase"/>
</dbReference>
<comment type="caution">
    <text evidence="1">The sequence shown here is derived from an EMBL/GenBank/DDBJ whole genome shotgun (WGS) entry which is preliminary data.</text>
</comment>
<sequence>MLTYLDQNKIGTRLLFAGNLTRQPYMMGANYRISGDLTNTDNVMNNTFWIGVQPALTREMLEFAAHKIESYLGVNF</sequence>
<protein>
    <submittedName>
        <fullName evidence="1">DegT/DnrJ/EryC1/StrS aminotransferase family protein</fullName>
    </submittedName>
</protein>
<name>A0A1J5Q1C4_9ZZZZ</name>